<keyword evidence="6" id="KW-0472">Membrane</keyword>
<dbReference type="InterPro" id="IPR018114">
    <property type="entry name" value="TRYPSIN_HIS"/>
</dbReference>
<dbReference type="CDD" id="cd00190">
    <property type="entry name" value="Tryp_SPc"/>
    <property type="match status" value="1"/>
</dbReference>
<dbReference type="GO" id="GO:0006508">
    <property type="term" value="P:proteolysis"/>
    <property type="evidence" value="ECO:0007669"/>
    <property type="project" value="UniProtKB-KW"/>
</dbReference>
<dbReference type="PROSITE" id="PS50240">
    <property type="entry name" value="TRYPSIN_DOM"/>
    <property type="match status" value="1"/>
</dbReference>
<gene>
    <name evidence="8" type="primary">TRYP1_2</name>
    <name evidence="8" type="ORF">g.8676</name>
</gene>
<evidence type="ECO:0000259" key="7">
    <source>
        <dbReference type="PROSITE" id="PS50240"/>
    </source>
</evidence>
<evidence type="ECO:0000256" key="3">
    <source>
        <dbReference type="ARBA" id="ARBA00022801"/>
    </source>
</evidence>
<dbReference type="PANTHER" id="PTHR24276:SF98">
    <property type="entry name" value="FI18310P1-RELATED"/>
    <property type="match status" value="1"/>
</dbReference>
<evidence type="ECO:0000313" key="8">
    <source>
        <dbReference type="EMBL" id="JAG76270.1"/>
    </source>
</evidence>
<dbReference type="InterPro" id="IPR009003">
    <property type="entry name" value="Peptidase_S1_PA"/>
</dbReference>
<keyword evidence="6" id="KW-1133">Transmembrane helix</keyword>
<dbReference type="InterPro" id="IPR001314">
    <property type="entry name" value="Peptidase_S1A"/>
</dbReference>
<dbReference type="InterPro" id="IPR043504">
    <property type="entry name" value="Peptidase_S1_PA_chymotrypsin"/>
</dbReference>
<evidence type="ECO:0000256" key="1">
    <source>
        <dbReference type="ARBA" id="ARBA00007664"/>
    </source>
</evidence>
<comment type="similarity">
    <text evidence="1">Belongs to the peptidase S1 family.</text>
</comment>
<feature type="transmembrane region" description="Helical" evidence="6">
    <location>
        <begin position="12"/>
        <end position="28"/>
    </location>
</feature>
<dbReference type="InterPro" id="IPR001254">
    <property type="entry name" value="Trypsin_dom"/>
</dbReference>
<keyword evidence="5" id="KW-1015">Disulfide bond</keyword>
<dbReference type="EMBL" id="GBYB01006503">
    <property type="protein sequence ID" value="JAG76270.1"/>
    <property type="molecule type" value="Transcribed_RNA"/>
</dbReference>
<keyword evidence="6" id="KW-0812">Transmembrane</keyword>
<feature type="domain" description="Peptidase S1" evidence="7">
    <location>
        <begin position="34"/>
        <end position="275"/>
    </location>
</feature>
<evidence type="ECO:0000256" key="5">
    <source>
        <dbReference type="ARBA" id="ARBA00023157"/>
    </source>
</evidence>
<dbReference type="AlphaFoldDB" id="A0A0C9PY88"/>
<dbReference type="Pfam" id="PF00089">
    <property type="entry name" value="Trypsin"/>
    <property type="match status" value="1"/>
</dbReference>
<accession>A0A0C9PY88</accession>
<evidence type="ECO:0000256" key="6">
    <source>
        <dbReference type="SAM" id="Phobius"/>
    </source>
</evidence>
<protein>
    <submittedName>
        <fullName evidence="8">TRYP1_2 protein</fullName>
    </submittedName>
</protein>
<dbReference type="Gene3D" id="2.40.10.10">
    <property type="entry name" value="Trypsin-like serine proteases"/>
    <property type="match status" value="1"/>
</dbReference>
<organism evidence="8">
    <name type="scientific">Fopius arisanus</name>
    <dbReference type="NCBI Taxonomy" id="64838"/>
    <lineage>
        <taxon>Eukaryota</taxon>
        <taxon>Metazoa</taxon>
        <taxon>Ecdysozoa</taxon>
        <taxon>Arthropoda</taxon>
        <taxon>Hexapoda</taxon>
        <taxon>Insecta</taxon>
        <taxon>Pterygota</taxon>
        <taxon>Neoptera</taxon>
        <taxon>Endopterygota</taxon>
        <taxon>Hymenoptera</taxon>
        <taxon>Apocrita</taxon>
        <taxon>Ichneumonoidea</taxon>
        <taxon>Braconidae</taxon>
        <taxon>Opiinae</taxon>
        <taxon>Fopius</taxon>
    </lineage>
</organism>
<dbReference type="PRINTS" id="PR00722">
    <property type="entry name" value="CHYMOTRYPSIN"/>
</dbReference>
<dbReference type="PANTHER" id="PTHR24276">
    <property type="entry name" value="POLYSERASE-RELATED"/>
    <property type="match status" value="1"/>
</dbReference>
<dbReference type="GO" id="GO:0004252">
    <property type="term" value="F:serine-type endopeptidase activity"/>
    <property type="evidence" value="ECO:0007669"/>
    <property type="project" value="InterPro"/>
</dbReference>
<evidence type="ECO:0000256" key="4">
    <source>
        <dbReference type="ARBA" id="ARBA00022825"/>
    </source>
</evidence>
<dbReference type="SUPFAM" id="SSF50494">
    <property type="entry name" value="Trypsin-like serine proteases"/>
    <property type="match status" value="1"/>
</dbReference>
<keyword evidence="3" id="KW-0378">Hydrolase</keyword>
<dbReference type="PROSITE" id="PS00134">
    <property type="entry name" value="TRYPSIN_HIS"/>
    <property type="match status" value="1"/>
</dbReference>
<sequence length="279" mass="30749">FDDPVKFFEAMPYFIIIVLLVVISSIGARPPSRIVQGGDTIIRDAPFVVQIRHNSSLNVSTGVICGGSIIGKRYIITAAHCILKIDDIPPDFPLHFSWFRVIAGSSSYQFGDKAYEIKKVHYHPNWPGYLNTNSSEKFDLAVYELKEEILFDDTKEAIPLADVIPEEGSVGHIFGWGSINSTALITTNTLQQLRVRISTSDVCKNNYSRLRVDNDELCVSNEDGGMFCEGDSGGGLRVDGKLAGVISNQVNCEGRVPGLVSNVAYYKQWIEGIMQGVNP</sequence>
<dbReference type="SMART" id="SM00020">
    <property type="entry name" value="Tryp_SPc"/>
    <property type="match status" value="1"/>
</dbReference>
<keyword evidence="2" id="KW-0645">Protease</keyword>
<reference evidence="8" key="1">
    <citation type="submission" date="2015-01" db="EMBL/GenBank/DDBJ databases">
        <title>Transcriptome Assembly of Fopius arisanus.</title>
        <authorList>
            <person name="Geib S."/>
        </authorList>
    </citation>
    <scope>NUCLEOTIDE SEQUENCE</scope>
</reference>
<name>A0A0C9PY88_9HYME</name>
<evidence type="ECO:0000256" key="2">
    <source>
        <dbReference type="ARBA" id="ARBA00022670"/>
    </source>
</evidence>
<proteinExistence type="inferred from homology"/>
<keyword evidence="4" id="KW-0720">Serine protease</keyword>
<feature type="non-terminal residue" evidence="8">
    <location>
        <position position="1"/>
    </location>
</feature>
<dbReference type="InterPro" id="IPR050430">
    <property type="entry name" value="Peptidase_S1"/>
</dbReference>